<gene>
    <name evidence="5" type="ORF">GSOID_T00005699001</name>
</gene>
<dbReference type="SMART" id="SM00443">
    <property type="entry name" value="G_patch"/>
    <property type="match status" value="1"/>
</dbReference>
<feature type="compositionally biased region" description="Basic residues" evidence="2">
    <location>
        <begin position="95"/>
        <end position="111"/>
    </location>
</feature>
<feature type="domain" description="DRBM" evidence="3">
    <location>
        <begin position="577"/>
        <end position="647"/>
    </location>
</feature>
<feature type="compositionally biased region" description="Basic and acidic residues" evidence="2">
    <location>
        <begin position="244"/>
        <end position="256"/>
    </location>
</feature>
<dbReference type="Pfam" id="PF01585">
    <property type="entry name" value="G-patch"/>
    <property type="match status" value="1"/>
</dbReference>
<protein>
    <recommendedName>
        <fullName evidence="7">G-patch domain-containing protein</fullName>
    </recommendedName>
</protein>
<feature type="region of interest" description="Disordered" evidence="2">
    <location>
        <begin position="14"/>
        <end position="274"/>
    </location>
</feature>
<dbReference type="Proteomes" id="UP000001307">
    <property type="component" value="Unassembled WGS sequence"/>
</dbReference>
<evidence type="ECO:0000313" key="6">
    <source>
        <dbReference type="Proteomes" id="UP000001307"/>
    </source>
</evidence>
<dbReference type="SMART" id="SM00358">
    <property type="entry name" value="DSRM"/>
    <property type="match status" value="1"/>
</dbReference>
<dbReference type="GO" id="GO:0003723">
    <property type="term" value="F:RNA binding"/>
    <property type="evidence" value="ECO:0007669"/>
    <property type="project" value="UniProtKB-UniRule"/>
</dbReference>
<dbReference type="GO" id="GO:0051726">
    <property type="term" value="P:regulation of cell cycle"/>
    <property type="evidence" value="ECO:0007669"/>
    <property type="project" value="InterPro"/>
</dbReference>
<feature type="compositionally biased region" description="Basic and acidic residues" evidence="2">
    <location>
        <begin position="64"/>
        <end position="75"/>
    </location>
</feature>
<feature type="compositionally biased region" description="Basic and acidic residues" evidence="2">
    <location>
        <begin position="195"/>
        <end position="219"/>
    </location>
</feature>
<feature type="domain" description="G-patch" evidence="4">
    <location>
        <begin position="506"/>
        <end position="552"/>
    </location>
</feature>
<dbReference type="InParanoid" id="E4XAV1"/>
<keyword evidence="6" id="KW-1185">Reference proteome</keyword>
<dbReference type="PANTHER" id="PTHR46528">
    <property type="entry name" value="PROTEIN SON"/>
    <property type="match status" value="1"/>
</dbReference>
<feature type="compositionally biased region" description="Basic and acidic residues" evidence="2">
    <location>
        <begin position="84"/>
        <end position="94"/>
    </location>
</feature>
<dbReference type="Gene3D" id="3.30.160.20">
    <property type="match status" value="1"/>
</dbReference>
<dbReference type="AlphaFoldDB" id="E4XAV1"/>
<evidence type="ECO:0000256" key="2">
    <source>
        <dbReference type="SAM" id="MobiDB-lite"/>
    </source>
</evidence>
<feature type="compositionally biased region" description="Basic and acidic residues" evidence="2">
    <location>
        <begin position="167"/>
        <end position="180"/>
    </location>
</feature>
<evidence type="ECO:0000256" key="1">
    <source>
        <dbReference type="PROSITE-ProRule" id="PRU00266"/>
    </source>
</evidence>
<sequence>MADLDDALVSYLSDKYNGDEKGDNEAIMNEIDDLPDSASMAGSDKSSGSSDSDSGSSSDADTVVDNRKATDEKDRLRRKKKREEKRERKRAKEEKKRKKEKKKDSKRKRREKSREPKEKKRRREHSRDRSESRSRDSRSSSRRRDDRSSSRSRRSPSTDSVRSFRSVHADFRYGDKERSRSHSRARSRSPSSRSTRSELPYRRDSDRERRRSRSRSPEKKSRRGIKEYGTAGMKTIPPPSNLYSEREHPEQRKHSDDEGDDDKYAGTGLTKEDKLKLLEIAKKNALNVHGGLNKNESIAMRAGGLTIEQLTAKASRIQSGKDDPISEDIPDDMLNHPFAVEEKEPEQLTFRPIFLKPKQTDPLALPADASMAQLTKSFPVSAGIQHREVITDYNEEDGVGEWTEGDVGNVENEEMAVDEQNGDKKLNMGDIQSAIADRVNAMRKLQENPEDNEAQNQMAAAQELLSKWKGSDMPEEDKIMPMSWAELNTGNPAWAKQEQFHVARKVTGLGRKLLEKMGWSEGMGLGKNAQGNAEPLVLDFKINREGLSAADDNKTADSFMGRKGFAGGIVKDLSGKHPVSALMEVCSKRRWGQPEFTLVTDTSAGNNRSFLYKVRVYDTEYQPATPSLNKKTGKAAAATVALQALGLVPRAAS</sequence>
<feature type="compositionally biased region" description="Basic and acidic residues" evidence="2">
    <location>
        <begin position="125"/>
        <end position="149"/>
    </location>
</feature>
<dbReference type="OrthoDB" id="786951at2759"/>
<dbReference type="PROSITE" id="PS50137">
    <property type="entry name" value="DS_RBD"/>
    <property type="match status" value="1"/>
</dbReference>
<evidence type="ECO:0000313" key="5">
    <source>
        <dbReference type="EMBL" id="CBY08860.1"/>
    </source>
</evidence>
<dbReference type="InterPro" id="IPR014720">
    <property type="entry name" value="dsRBD_dom"/>
</dbReference>
<keyword evidence="1" id="KW-0694">RNA-binding</keyword>
<dbReference type="PROSITE" id="PS50174">
    <property type="entry name" value="G_PATCH"/>
    <property type="match status" value="1"/>
</dbReference>
<name>E4XAV1_OIKDI</name>
<dbReference type="GO" id="GO:0048024">
    <property type="term" value="P:regulation of mRNA splicing, via spliceosome"/>
    <property type="evidence" value="ECO:0007669"/>
    <property type="project" value="TreeGrafter"/>
</dbReference>
<dbReference type="SUPFAM" id="SSF54768">
    <property type="entry name" value="dsRNA-binding domain-like"/>
    <property type="match status" value="1"/>
</dbReference>
<evidence type="ECO:0000259" key="3">
    <source>
        <dbReference type="PROSITE" id="PS50137"/>
    </source>
</evidence>
<dbReference type="PANTHER" id="PTHR46528:SF1">
    <property type="entry name" value="PROTEIN SON"/>
    <property type="match status" value="1"/>
</dbReference>
<organism evidence="5">
    <name type="scientific">Oikopleura dioica</name>
    <name type="common">Tunicate</name>
    <dbReference type="NCBI Taxonomy" id="34765"/>
    <lineage>
        <taxon>Eukaryota</taxon>
        <taxon>Metazoa</taxon>
        <taxon>Chordata</taxon>
        <taxon>Tunicata</taxon>
        <taxon>Appendicularia</taxon>
        <taxon>Copelata</taxon>
        <taxon>Oikopleuridae</taxon>
        <taxon>Oikopleura</taxon>
    </lineage>
</organism>
<proteinExistence type="predicted"/>
<evidence type="ECO:0008006" key="7">
    <source>
        <dbReference type="Google" id="ProtNLM"/>
    </source>
</evidence>
<feature type="compositionally biased region" description="Low complexity" evidence="2">
    <location>
        <begin position="36"/>
        <end position="61"/>
    </location>
</feature>
<evidence type="ECO:0000259" key="4">
    <source>
        <dbReference type="PROSITE" id="PS50174"/>
    </source>
</evidence>
<dbReference type="InterPro" id="IPR032922">
    <property type="entry name" value="SON"/>
</dbReference>
<dbReference type="CDD" id="cd19870">
    <property type="entry name" value="DSRM_SON-like"/>
    <property type="match status" value="1"/>
</dbReference>
<accession>E4XAV1</accession>
<dbReference type="Pfam" id="PF14709">
    <property type="entry name" value="DND1_DSRM"/>
    <property type="match status" value="1"/>
</dbReference>
<dbReference type="EMBL" id="FN653033">
    <property type="protein sequence ID" value="CBY08860.1"/>
    <property type="molecule type" value="Genomic_DNA"/>
</dbReference>
<dbReference type="InterPro" id="IPR000467">
    <property type="entry name" value="G_patch_dom"/>
</dbReference>
<reference evidence="5" key="1">
    <citation type="journal article" date="2010" name="Science">
        <title>Plasticity of animal genome architecture unmasked by rapid evolution of a pelagic tunicate.</title>
        <authorList>
            <person name="Denoeud F."/>
            <person name="Henriet S."/>
            <person name="Mungpakdee S."/>
            <person name="Aury J.M."/>
            <person name="Da Silva C."/>
            <person name="Brinkmann H."/>
            <person name="Mikhaleva J."/>
            <person name="Olsen L.C."/>
            <person name="Jubin C."/>
            <person name="Canestro C."/>
            <person name="Bouquet J.M."/>
            <person name="Danks G."/>
            <person name="Poulain J."/>
            <person name="Campsteijn C."/>
            <person name="Adamski M."/>
            <person name="Cross I."/>
            <person name="Yadetie F."/>
            <person name="Muffato M."/>
            <person name="Louis A."/>
            <person name="Butcher S."/>
            <person name="Tsagkogeorga G."/>
            <person name="Konrad A."/>
            <person name="Singh S."/>
            <person name="Jensen M.F."/>
            <person name="Cong E.H."/>
            <person name="Eikeseth-Otteraa H."/>
            <person name="Noel B."/>
            <person name="Anthouard V."/>
            <person name="Porcel B.M."/>
            <person name="Kachouri-Lafond R."/>
            <person name="Nishino A."/>
            <person name="Ugolini M."/>
            <person name="Chourrout P."/>
            <person name="Nishida H."/>
            <person name="Aasland R."/>
            <person name="Huzurbazar S."/>
            <person name="Westhof E."/>
            <person name="Delsuc F."/>
            <person name="Lehrach H."/>
            <person name="Reinhardt R."/>
            <person name="Weissenbach J."/>
            <person name="Roy S.W."/>
            <person name="Artiguenave F."/>
            <person name="Postlethwait J.H."/>
            <person name="Manak J.R."/>
            <person name="Thompson E.M."/>
            <person name="Jaillon O."/>
            <person name="Du Pasquier L."/>
            <person name="Boudinot P."/>
            <person name="Liberles D.A."/>
            <person name="Volff J.N."/>
            <person name="Philippe H."/>
            <person name="Lenhard B."/>
            <person name="Roest Crollius H."/>
            <person name="Wincker P."/>
            <person name="Chourrout D."/>
        </authorList>
    </citation>
    <scope>NUCLEOTIDE SEQUENCE [LARGE SCALE GENOMIC DNA]</scope>
</reference>